<feature type="repeat" description="ANK" evidence="1">
    <location>
        <begin position="185"/>
        <end position="217"/>
    </location>
</feature>
<dbReference type="Gene3D" id="1.25.40.20">
    <property type="entry name" value="Ankyrin repeat-containing domain"/>
    <property type="match status" value="1"/>
</dbReference>
<dbReference type="SUPFAM" id="SSF48403">
    <property type="entry name" value="Ankyrin repeat"/>
    <property type="match status" value="1"/>
</dbReference>
<dbReference type="InterPro" id="IPR047238">
    <property type="entry name" value="ANKS3_SAM"/>
</dbReference>
<dbReference type="Proteomes" id="UP000288216">
    <property type="component" value="Unassembled WGS sequence"/>
</dbReference>
<feature type="repeat" description="ANK" evidence="1">
    <location>
        <begin position="119"/>
        <end position="151"/>
    </location>
</feature>
<dbReference type="Gene3D" id="1.10.150.50">
    <property type="entry name" value="Transcription Factor, Ets-1"/>
    <property type="match status" value="1"/>
</dbReference>
<dbReference type="AlphaFoldDB" id="A0A401Q4T0"/>
<dbReference type="CDD" id="cd09519">
    <property type="entry name" value="SAM_ANKS3"/>
    <property type="match status" value="1"/>
</dbReference>
<dbReference type="PROSITE" id="PS50088">
    <property type="entry name" value="ANK_REPEAT"/>
    <property type="match status" value="4"/>
</dbReference>
<evidence type="ECO:0000256" key="1">
    <source>
        <dbReference type="PROSITE-ProRule" id="PRU00023"/>
    </source>
</evidence>
<feature type="region of interest" description="Disordered" evidence="2">
    <location>
        <begin position="286"/>
        <end position="344"/>
    </location>
</feature>
<dbReference type="PANTHER" id="PTHR24184">
    <property type="entry name" value="SI:CH211-189E2.2"/>
    <property type="match status" value="1"/>
</dbReference>
<feature type="domain" description="SAM" evidence="3">
    <location>
        <begin position="479"/>
        <end position="542"/>
    </location>
</feature>
<evidence type="ECO:0000259" key="3">
    <source>
        <dbReference type="PROSITE" id="PS50105"/>
    </source>
</evidence>
<dbReference type="SMART" id="SM00454">
    <property type="entry name" value="SAM"/>
    <property type="match status" value="1"/>
</dbReference>
<feature type="region of interest" description="Disordered" evidence="2">
    <location>
        <begin position="416"/>
        <end position="457"/>
    </location>
</feature>
<dbReference type="Pfam" id="PF00023">
    <property type="entry name" value="Ank"/>
    <property type="match status" value="1"/>
</dbReference>
<dbReference type="PROSITE" id="PS50297">
    <property type="entry name" value="ANK_REP_REGION"/>
    <property type="match status" value="4"/>
</dbReference>
<dbReference type="Pfam" id="PF00536">
    <property type="entry name" value="SAM_1"/>
    <property type="match status" value="1"/>
</dbReference>
<feature type="compositionally biased region" description="Basic and acidic residues" evidence="2">
    <location>
        <begin position="366"/>
        <end position="389"/>
    </location>
</feature>
<name>A0A401Q4T0_SCYTO</name>
<feature type="repeat" description="ANK" evidence="1">
    <location>
        <begin position="152"/>
        <end position="184"/>
    </location>
</feature>
<dbReference type="InterPro" id="IPR001660">
    <property type="entry name" value="SAM"/>
</dbReference>
<evidence type="ECO:0000313" key="4">
    <source>
        <dbReference type="EMBL" id="GCB80371.1"/>
    </source>
</evidence>
<dbReference type="SMART" id="SM00248">
    <property type="entry name" value="ANK"/>
    <property type="match status" value="6"/>
</dbReference>
<feature type="region of interest" description="Disordered" evidence="2">
    <location>
        <begin position="357"/>
        <end position="389"/>
    </location>
</feature>
<dbReference type="InterPro" id="IPR002110">
    <property type="entry name" value="Ankyrin_rpt"/>
</dbReference>
<dbReference type="Pfam" id="PF12796">
    <property type="entry name" value="Ank_2"/>
    <property type="match status" value="1"/>
</dbReference>
<dbReference type="InterPro" id="IPR036770">
    <property type="entry name" value="Ankyrin_rpt-contain_sf"/>
</dbReference>
<dbReference type="PROSITE" id="PS50105">
    <property type="entry name" value="SAM_DOMAIN"/>
    <property type="match status" value="1"/>
</dbReference>
<protein>
    <recommendedName>
        <fullName evidence="3">SAM domain-containing protein</fullName>
    </recommendedName>
</protein>
<feature type="region of interest" description="Disordered" evidence="2">
    <location>
        <begin position="704"/>
        <end position="728"/>
    </location>
</feature>
<dbReference type="PANTHER" id="PTHR24184:SF6">
    <property type="entry name" value="ANKYRIN REPEAT AND SAM DOMAIN-CONTAINING PROTEIN 3"/>
    <property type="match status" value="1"/>
</dbReference>
<accession>A0A401Q4T0</accession>
<dbReference type="EMBL" id="BFAA01012293">
    <property type="protein sequence ID" value="GCB80371.1"/>
    <property type="molecule type" value="Genomic_DNA"/>
</dbReference>
<dbReference type="SUPFAM" id="SSF47769">
    <property type="entry name" value="SAM/Pointed domain"/>
    <property type="match status" value="1"/>
</dbReference>
<proteinExistence type="predicted"/>
<dbReference type="GO" id="GO:0005929">
    <property type="term" value="C:cilium"/>
    <property type="evidence" value="ECO:0007669"/>
    <property type="project" value="TreeGrafter"/>
</dbReference>
<organism evidence="4 5">
    <name type="scientific">Scyliorhinus torazame</name>
    <name type="common">Cloudy catshark</name>
    <name type="synonym">Catulus torazame</name>
    <dbReference type="NCBI Taxonomy" id="75743"/>
    <lineage>
        <taxon>Eukaryota</taxon>
        <taxon>Metazoa</taxon>
        <taxon>Chordata</taxon>
        <taxon>Craniata</taxon>
        <taxon>Vertebrata</taxon>
        <taxon>Chondrichthyes</taxon>
        <taxon>Elasmobranchii</taxon>
        <taxon>Galeomorphii</taxon>
        <taxon>Galeoidea</taxon>
        <taxon>Carcharhiniformes</taxon>
        <taxon>Scyliorhinidae</taxon>
        <taxon>Scyliorhinus</taxon>
    </lineage>
</organism>
<evidence type="ECO:0000313" key="5">
    <source>
        <dbReference type="Proteomes" id="UP000288216"/>
    </source>
</evidence>
<feature type="compositionally biased region" description="Basic residues" evidence="2">
    <location>
        <begin position="435"/>
        <end position="447"/>
    </location>
</feature>
<dbReference type="OrthoDB" id="539213at2759"/>
<keyword evidence="1" id="KW-0040">ANK repeat</keyword>
<feature type="compositionally biased region" description="Basic residues" evidence="2">
    <location>
        <begin position="305"/>
        <end position="318"/>
    </location>
</feature>
<sequence length="728" mass="82039">MQRRITFQSGKEKRYTYLIVCKSRKRSNAEKGGGHFLFNDNPFILKGIEYNMSELSDESSETELLNRSLSMWHGFEQRIGCEDLDVPLDLHTASSIGQYDVVKECIQRGKVNPNQKNRGGWTPLMYASYIGHDTIVDLLLEAGVEVNTTTERGQSALMLAASCGNESIAYFLLQRRAELELTDDRGWTALFHCTSTGHQQMVKFLLDNGADASLKEPVFGFTPLMEAAASGHEIIVQYLLNHDVQVDVKDKIGETARSLALMYGYMKIASLIDLHTAPVSKSVRRDTGMDEDFSSSDESFSFQPHHPHTRHPHSRRNKGPSIHDGPQALAHITGRGTKGWPQQYESLPPQGYVTFKNSQEVDEEDIRNRDVTSPINEHDVESNSSREENPFCITNTVTTRRSSGSSSEGLVKAFSVSREGSLESNEDSDQSSKCSSRKQLRIRRGHGRSMEGALSGDNDIRTIASPQLQIPNKELVKYQGPKDLPQFLEQIGCLKYLHILEEQDVDLRIFLTLTETDLKEVGITLFGPKRKMTAAIARWHSNALPLNNTLEQVYADRLETEMQEMAIQLHKKCEEVELMKGRVSQEQELRAVVEGFLMEDKMARKQQQKQIEDTQRVCRDTAVILEQIKACQSELSARFKDGNGQRRKAELWKQPRKTQEEGLANWKSLLESLNISELSATLKECTGEMGKAVQTVEQNLENLLNSDTRRPSGDKPLISDTDPTLSDA</sequence>
<evidence type="ECO:0000256" key="2">
    <source>
        <dbReference type="SAM" id="MobiDB-lite"/>
    </source>
</evidence>
<keyword evidence="5" id="KW-1185">Reference proteome</keyword>
<dbReference type="STRING" id="75743.A0A401Q4T0"/>
<gene>
    <name evidence="4" type="ORF">scyTo_0018097</name>
</gene>
<reference evidence="4 5" key="1">
    <citation type="journal article" date="2018" name="Nat. Ecol. Evol.">
        <title>Shark genomes provide insights into elasmobranch evolution and the origin of vertebrates.</title>
        <authorList>
            <person name="Hara Y"/>
            <person name="Yamaguchi K"/>
            <person name="Onimaru K"/>
            <person name="Kadota M"/>
            <person name="Koyanagi M"/>
            <person name="Keeley SD"/>
            <person name="Tatsumi K"/>
            <person name="Tanaka K"/>
            <person name="Motone F"/>
            <person name="Kageyama Y"/>
            <person name="Nozu R"/>
            <person name="Adachi N"/>
            <person name="Nishimura O"/>
            <person name="Nakagawa R"/>
            <person name="Tanegashima C"/>
            <person name="Kiyatake I"/>
            <person name="Matsumoto R"/>
            <person name="Murakumo K"/>
            <person name="Nishida K"/>
            <person name="Terakita A"/>
            <person name="Kuratani S"/>
            <person name="Sato K"/>
            <person name="Hyodo S Kuraku.S."/>
        </authorList>
    </citation>
    <scope>NUCLEOTIDE SEQUENCE [LARGE SCALE GENOMIC DNA]</scope>
</reference>
<comment type="caution">
    <text evidence="4">The sequence shown here is derived from an EMBL/GenBank/DDBJ whole genome shotgun (WGS) entry which is preliminary data.</text>
</comment>
<dbReference type="InterPro" id="IPR013761">
    <property type="entry name" value="SAM/pointed_sf"/>
</dbReference>
<dbReference type="OMA" id="RKDVHTQ"/>
<feature type="repeat" description="ANK" evidence="1">
    <location>
        <begin position="219"/>
        <end position="251"/>
    </location>
</feature>
<dbReference type="Pfam" id="PF13637">
    <property type="entry name" value="Ank_4"/>
    <property type="match status" value="1"/>
</dbReference>